<dbReference type="UniPathway" id="UPA00060"/>
<evidence type="ECO:0000256" key="1">
    <source>
        <dbReference type="PIRNR" id="PIRNR003170"/>
    </source>
</evidence>
<comment type="function">
    <text evidence="1">Catalyzes an amino-pyrimidine hydrolysis reaction at the C5' of the pyrimidine moiety of thiamine compounds, a reaction that is part of a thiamine salvage pathway. Thus, catalyzes the conversion of 4-amino-5-aminomethyl-2-methylpyrimidine to 4-amino-5-hydroxymethyl-2-methylpyrimidine (HMP).</text>
</comment>
<dbReference type="GO" id="GO:0009229">
    <property type="term" value="P:thiamine diphosphate biosynthetic process"/>
    <property type="evidence" value="ECO:0007669"/>
    <property type="project" value="UniProtKB-UniPathway"/>
</dbReference>
<dbReference type="PIRSF" id="PIRSF003170">
    <property type="entry name" value="Pet18p"/>
    <property type="match status" value="1"/>
</dbReference>
<dbReference type="Gene3D" id="1.20.910.10">
    <property type="entry name" value="Heme oxygenase-like"/>
    <property type="match status" value="1"/>
</dbReference>
<keyword evidence="5" id="KW-1185">Reference proteome</keyword>
<dbReference type="EC" id="3.5.99.2" evidence="1"/>
<dbReference type="Proteomes" id="UP000219271">
    <property type="component" value="Unassembled WGS sequence"/>
</dbReference>
<dbReference type="AlphaFoldDB" id="A0A286DL43"/>
<dbReference type="GO" id="GO:0005829">
    <property type="term" value="C:cytosol"/>
    <property type="evidence" value="ECO:0007669"/>
    <property type="project" value="TreeGrafter"/>
</dbReference>
<dbReference type="PANTHER" id="PTHR43198">
    <property type="entry name" value="BIFUNCTIONAL TH2 PROTEIN"/>
    <property type="match status" value="1"/>
</dbReference>
<feature type="active site" description="Proton donor" evidence="2">
    <location>
        <position position="204"/>
    </location>
</feature>
<keyword evidence="1" id="KW-0784">Thiamine biosynthesis</keyword>
<evidence type="ECO:0000256" key="2">
    <source>
        <dbReference type="PIRSR" id="PIRSR003170-1"/>
    </source>
</evidence>
<keyword evidence="1" id="KW-0378">Hydrolase</keyword>
<dbReference type="RefSeq" id="WP_097097764.1">
    <property type="nucleotide sequence ID" value="NZ_OCMY01000002.1"/>
</dbReference>
<dbReference type="PANTHER" id="PTHR43198:SF2">
    <property type="entry name" value="SI:CH1073-67J19.1-RELATED"/>
    <property type="match status" value="1"/>
</dbReference>
<dbReference type="InterPro" id="IPR050967">
    <property type="entry name" value="Thiamine_Salvage_TenA"/>
</dbReference>
<dbReference type="CDD" id="cd19358">
    <property type="entry name" value="TenA_E_Spr0628-like"/>
    <property type="match status" value="1"/>
</dbReference>
<proteinExistence type="inferred from homology"/>
<comment type="pathway">
    <text evidence="1">Cofactor biosynthesis; thiamine diphosphate biosynthesis.</text>
</comment>
<comment type="similarity">
    <text evidence="1">Belongs to the TenA family.</text>
</comment>
<dbReference type="InterPro" id="IPR026285">
    <property type="entry name" value="TenA_E"/>
</dbReference>
<accession>A0A286DL43</accession>
<evidence type="ECO:0000313" key="5">
    <source>
        <dbReference type="Proteomes" id="UP000219271"/>
    </source>
</evidence>
<dbReference type="OrthoDB" id="34166at2"/>
<evidence type="ECO:0000259" key="3">
    <source>
        <dbReference type="Pfam" id="PF03070"/>
    </source>
</evidence>
<dbReference type="InterPro" id="IPR004305">
    <property type="entry name" value="Thiaminase-2/PQQC"/>
</dbReference>
<sequence>MKGFSDELLQQHQTLWLAMQQHQFVQDIERNQLPDAVFNRYLVFEGNFVATAINIFALAVSKAPDIRQQRWLIGVLNALVDTQIAWFEAVLARRNINTADYPDDLPGVTAFRDGMLNVAKQGSFAEIITLMFGAEWMYYHWCARVSAQPLLDDDIRRWVDMHAEEEFHQQALWLKAELDRCAQDLSEAEKNRLSILYGQVLQWEIDFHSAAYLSAGERR</sequence>
<comment type="catalytic activity">
    <reaction evidence="1">
        <text>thiamine + H2O = 5-(2-hydroxyethyl)-4-methylthiazole + 4-amino-5-hydroxymethyl-2-methylpyrimidine + H(+)</text>
        <dbReference type="Rhea" id="RHEA:17509"/>
        <dbReference type="ChEBI" id="CHEBI:15377"/>
        <dbReference type="ChEBI" id="CHEBI:15378"/>
        <dbReference type="ChEBI" id="CHEBI:16892"/>
        <dbReference type="ChEBI" id="CHEBI:17957"/>
        <dbReference type="ChEBI" id="CHEBI:18385"/>
        <dbReference type="EC" id="3.5.99.2"/>
    </reaction>
</comment>
<dbReference type="InterPro" id="IPR016084">
    <property type="entry name" value="Haem_Oase-like_multi-hlx"/>
</dbReference>
<dbReference type="GO" id="GO:0050334">
    <property type="term" value="F:thiaminase activity"/>
    <property type="evidence" value="ECO:0007669"/>
    <property type="project" value="UniProtKB-UniRule"/>
</dbReference>
<dbReference type="Pfam" id="PF03070">
    <property type="entry name" value="TENA_THI-4"/>
    <property type="match status" value="1"/>
</dbReference>
<feature type="domain" description="Thiaminase-2/PQQC" evidence="3">
    <location>
        <begin position="10"/>
        <end position="212"/>
    </location>
</feature>
<gene>
    <name evidence="4" type="ORF">SAMN06273570_4282</name>
</gene>
<dbReference type="EMBL" id="OCMY01000002">
    <property type="protein sequence ID" value="SOD59442.1"/>
    <property type="molecule type" value="Genomic_DNA"/>
</dbReference>
<evidence type="ECO:0000313" key="4">
    <source>
        <dbReference type="EMBL" id="SOD59442.1"/>
    </source>
</evidence>
<organism evidence="4 5">
    <name type="scientific">Candidatus Pantoea floridensis</name>
    <dbReference type="NCBI Taxonomy" id="1938870"/>
    <lineage>
        <taxon>Bacteria</taxon>
        <taxon>Pseudomonadati</taxon>
        <taxon>Pseudomonadota</taxon>
        <taxon>Gammaproteobacteria</taxon>
        <taxon>Enterobacterales</taxon>
        <taxon>Erwiniaceae</taxon>
        <taxon>Pantoea</taxon>
    </lineage>
</organism>
<name>A0A286DL43_9GAMM</name>
<reference evidence="5" key="1">
    <citation type="submission" date="2017-09" db="EMBL/GenBank/DDBJ databases">
        <authorList>
            <person name="Varghese N."/>
            <person name="Submissions S."/>
        </authorList>
    </citation>
    <scope>NUCLEOTIDE SEQUENCE [LARGE SCALE GENOMIC DNA]</scope>
    <source>
        <strain evidence="5">JKS000234</strain>
    </source>
</reference>
<dbReference type="GO" id="GO:0009228">
    <property type="term" value="P:thiamine biosynthetic process"/>
    <property type="evidence" value="ECO:0007669"/>
    <property type="project" value="UniProtKB-KW"/>
</dbReference>
<protein>
    <recommendedName>
        <fullName evidence="1">Aminopyrimidine aminohydrolase</fullName>
        <ecNumber evidence="1">3.5.99.2</ecNumber>
    </recommendedName>
</protein>
<comment type="catalytic activity">
    <reaction evidence="1">
        <text>4-amino-5-aminomethyl-2-methylpyrimidine + H2O = 4-amino-5-hydroxymethyl-2-methylpyrimidine + NH4(+)</text>
        <dbReference type="Rhea" id="RHEA:31799"/>
        <dbReference type="ChEBI" id="CHEBI:15377"/>
        <dbReference type="ChEBI" id="CHEBI:16892"/>
        <dbReference type="ChEBI" id="CHEBI:28938"/>
        <dbReference type="ChEBI" id="CHEBI:63416"/>
        <dbReference type="EC" id="3.5.99.2"/>
    </reaction>
</comment>
<dbReference type="SUPFAM" id="SSF48613">
    <property type="entry name" value="Heme oxygenase-like"/>
    <property type="match status" value="1"/>
</dbReference>